<dbReference type="RefSeq" id="WP_353472724.1">
    <property type="nucleotide sequence ID" value="NZ_CP123384.1"/>
</dbReference>
<protein>
    <submittedName>
        <fullName evidence="2">DUF2065 domain-containing protein</fullName>
    </submittedName>
</protein>
<dbReference type="PANTHER" id="PTHR38602">
    <property type="entry name" value="INNER MEMBRANE PROTEIN-RELATED"/>
    <property type="match status" value="1"/>
</dbReference>
<keyword evidence="1" id="KW-0812">Transmembrane</keyword>
<dbReference type="InterPro" id="IPR019201">
    <property type="entry name" value="DUF2065"/>
</dbReference>
<accession>A0AAU8AH25</accession>
<keyword evidence="1" id="KW-1133">Transmembrane helix</keyword>
<gene>
    <name evidence="2" type="ORF">PVT71_01470</name>
</gene>
<evidence type="ECO:0000256" key="1">
    <source>
        <dbReference type="SAM" id="Phobius"/>
    </source>
</evidence>
<dbReference type="EMBL" id="CP123384">
    <property type="protein sequence ID" value="XCC93901.1"/>
    <property type="molecule type" value="Genomic_DNA"/>
</dbReference>
<dbReference type="PANTHER" id="PTHR38602:SF1">
    <property type="entry name" value="INNER MEMBRANE PROTEIN"/>
    <property type="match status" value="1"/>
</dbReference>
<proteinExistence type="predicted"/>
<name>A0AAU8AH25_9RHOB</name>
<keyword evidence="1" id="KW-0472">Membrane</keyword>
<dbReference type="AlphaFoldDB" id="A0AAU8AH25"/>
<organism evidence="2">
    <name type="scientific">Alloyangia sp. H15</name>
    <dbReference type="NCBI Taxonomy" id="3029062"/>
    <lineage>
        <taxon>Bacteria</taxon>
        <taxon>Pseudomonadati</taxon>
        <taxon>Pseudomonadota</taxon>
        <taxon>Alphaproteobacteria</taxon>
        <taxon>Rhodobacterales</taxon>
        <taxon>Roseobacteraceae</taxon>
        <taxon>Alloyangia</taxon>
    </lineage>
</organism>
<sequence>MTGTDILTGIALVLVIEGLVYALAPSLVERMLVALREMPLETRRLLGLVTLVTGVLLLWIARRSGG</sequence>
<feature type="transmembrane region" description="Helical" evidence="1">
    <location>
        <begin position="45"/>
        <end position="61"/>
    </location>
</feature>
<evidence type="ECO:0000313" key="2">
    <source>
        <dbReference type="EMBL" id="XCC93901.1"/>
    </source>
</evidence>
<reference evidence="2" key="1">
    <citation type="submission" date="2023-02" db="EMBL/GenBank/DDBJ databases">
        <title>Description and genomic characterization of Salipiger bruguierae sp. nov., isolated from the sediment of mangrove plant Bruguiera sexangula.</title>
        <authorList>
            <person name="Long M."/>
        </authorList>
    </citation>
    <scope>NUCLEOTIDE SEQUENCE</scope>
    <source>
        <strain evidence="2">H15</strain>
    </source>
</reference>
<feature type="transmembrane region" description="Helical" evidence="1">
    <location>
        <begin position="6"/>
        <end position="24"/>
    </location>
</feature>
<dbReference type="Pfam" id="PF09838">
    <property type="entry name" value="DUF2065"/>
    <property type="match status" value="1"/>
</dbReference>